<protein>
    <recommendedName>
        <fullName evidence="10">Sugar ABC transporter substrate-binding protein</fullName>
    </recommendedName>
</protein>
<dbReference type="Pfam" id="PF01547">
    <property type="entry name" value="SBP_bac_1"/>
    <property type="match status" value="1"/>
</dbReference>
<evidence type="ECO:0000313" key="8">
    <source>
        <dbReference type="EMBL" id="KGE70838.1"/>
    </source>
</evidence>
<keyword evidence="9" id="KW-1185">Reference proteome</keyword>
<dbReference type="GO" id="GO:0042597">
    <property type="term" value="C:periplasmic space"/>
    <property type="evidence" value="ECO:0007669"/>
    <property type="project" value="UniProtKB-SubCell"/>
</dbReference>
<dbReference type="STRING" id="1480694.DC28_15300"/>
<dbReference type="RefSeq" id="WP_037550403.1">
    <property type="nucleotide sequence ID" value="NZ_JNUP01000072.1"/>
</dbReference>
<dbReference type="EMBL" id="JNUP01000072">
    <property type="protein sequence ID" value="KGE70838.1"/>
    <property type="molecule type" value="Genomic_DNA"/>
</dbReference>
<keyword evidence="3" id="KW-1003">Cell membrane</keyword>
<dbReference type="PANTHER" id="PTHR43649">
    <property type="entry name" value="ARABINOSE-BINDING PROTEIN-RELATED"/>
    <property type="match status" value="1"/>
</dbReference>
<keyword evidence="4" id="KW-0732">Signal</keyword>
<comment type="similarity">
    <text evidence="2">Belongs to the bacterial solute-binding protein 1 family.</text>
</comment>
<evidence type="ECO:0000256" key="3">
    <source>
        <dbReference type="ARBA" id="ARBA00022475"/>
    </source>
</evidence>
<dbReference type="Proteomes" id="UP000029692">
    <property type="component" value="Unassembled WGS sequence"/>
</dbReference>
<dbReference type="OrthoDB" id="383937at2"/>
<dbReference type="Gene3D" id="3.40.190.10">
    <property type="entry name" value="Periplasmic binding protein-like II"/>
    <property type="match status" value="1"/>
</dbReference>
<keyword evidence="5" id="KW-0472">Membrane</keyword>
<dbReference type="eggNOG" id="COG1653">
    <property type="taxonomic scope" value="Bacteria"/>
</dbReference>
<dbReference type="InterPro" id="IPR050490">
    <property type="entry name" value="Bact_solute-bd_prot1"/>
</dbReference>
<gene>
    <name evidence="8" type="ORF">DC28_15300</name>
</gene>
<organism evidence="8 9">
    <name type="scientific">Spirochaeta lutea</name>
    <dbReference type="NCBI Taxonomy" id="1480694"/>
    <lineage>
        <taxon>Bacteria</taxon>
        <taxon>Pseudomonadati</taxon>
        <taxon>Spirochaetota</taxon>
        <taxon>Spirochaetia</taxon>
        <taxon>Spirochaetales</taxon>
        <taxon>Spirochaetaceae</taxon>
        <taxon>Spirochaeta</taxon>
    </lineage>
</organism>
<evidence type="ECO:0000256" key="6">
    <source>
        <dbReference type="ARBA" id="ARBA00023139"/>
    </source>
</evidence>
<dbReference type="SUPFAM" id="SSF53850">
    <property type="entry name" value="Periplasmic binding protein-like II"/>
    <property type="match status" value="1"/>
</dbReference>
<evidence type="ECO:0000256" key="7">
    <source>
        <dbReference type="ARBA" id="ARBA00023288"/>
    </source>
</evidence>
<evidence type="ECO:0000313" key="9">
    <source>
        <dbReference type="Proteomes" id="UP000029692"/>
    </source>
</evidence>
<dbReference type="AlphaFoldDB" id="A0A098QU00"/>
<dbReference type="CDD" id="cd13585">
    <property type="entry name" value="PBP2_TMBP_like"/>
    <property type="match status" value="1"/>
</dbReference>
<evidence type="ECO:0000256" key="2">
    <source>
        <dbReference type="ARBA" id="ARBA00008520"/>
    </source>
</evidence>
<evidence type="ECO:0000256" key="4">
    <source>
        <dbReference type="ARBA" id="ARBA00022729"/>
    </source>
</evidence>
<evidence type="ECO:0008006" key="10">
    <source>
        <dbReference type="Google" id="ProtNLM"/>
    </source>
</evidence>
<comment type="caution">
    <text evidence="8">The sequence shown here is derived from an EMBL/GenBank/DDBJ whole genome shotgun (WGS) entry which is preliminary data.</text>
</comment>
<proteinExistence type="inferred from homology"/>
<comment type="subcellular location">
    <subcellularLocation>
        <location evidence="1">Periplasm</location>
    </subcellularLocation>
</comment>
<keyword evidence="6" id="KW-0564">Palmitate</keyword>
<keyword evidence="7" id="KW-0449">Lipoprotein</keyword>
<reference evidence="8 9" key="1">
    <citation type="submission" date="2014-05" db="EMBL/GenBank/DDBJ databases">
        <title>De novo Genome Sequence of Spirocheata sp.</title>
        <authorList>
            <person name="Shivani Y."/>
            <person name="Subhash Y."/>
            <person name="Tushar L."/>
            <person name="Sasikala C."/>
            <person name="Ramana C.V."/>
        </authorList>
    </citation>
    <scope>NUCLEOTIDE SEQUENCE [LARGE SCALE GENOMIC DNA]</scope>
    <source>
        <strain evidence="8 9">JC230</strain>
    </source>
</reference>
<evidence type="ECO:0000256" key="1">
    <source>
        <dbReference type="ARBA" id="ARBA00004418"/>
    </source>
</evidence>
<dbReference type="PANTHER" id="PTHR43649:SF33">
    <property type="entry name" value="POLYGALACTURONAN_RHAMNOGALACTURONAN-BINDING PROTEIN YTCQ"/>
    <property type="match status" value="1"/>
</dbReference>
<name>A0A098QU00_9SPIO</name>
<sequence length="422" mass="47066">MNLRIRTIGMVFLMLGLIVPVFAGGDSEADSGVTTIRYANFSAGEENADTLQAMVDLFEAENPDIKVELESMGYGDNYFTTLVTRIAGGDAPDAFELNMEQFLAYAIRGAVRPLDELFASTGMSKDIYGEGLLDAVRFNNQVMAIPQSFSTVVLIYNKDLFDQAGVGYPTSDWTWDDSLEAARKISALGDDVWGAFNPIQFWEFYKVVQQNGGSLMSEDGSRFTINSPQNIETLQYMVDRVWKHEVMPNREQLANRPEGDLFVEGKLGMWLNGVWAFTDLRNRVDFPWGIEIEPGNTSKATHFFGNVAALSTTTKNPEATFRFVNFLASDPRAVQLRLDAQWELPTVADPAIMDQYISDTPPENKIAVVESLQYAVKPPALEQFSELTNIVNTLIEQVRDGLMSPKEALDLAQEEATARIRL</sequence>
<evidence type="ECO:0000256" key="5">
    <source>
        <dbReference type="ARBA" id="ARBA00023136"/>
    </source>
</evidence>
<accession>A0A098QU00</accession>
<dbReference type="InterPro" id="IPR006059">
    <property type="entry name" value="SBP"/>
</dbReference>